<feature type="non-terminal residue" evidence="3">
    <location>
        <position position="1"/>
    </location>
</feature>
<dbReference type="Proteomes" id="UP000192247">
    <property type="component" value="Unassembled WGS sequence"/>
</dbReference>
<proteinExistence type="predicted"/>
<dbReference type="AlphaFoldDB" id="A0A1V9XNR4"/>
<dbReference type="EMBL" id="MNPL01006785">
    <property type="protein sequence ID" value="OQR75144.1"/>
    <property type="molecule type" value="Genomic_DNA"/>
</dbReference>
<evidence type="ECO:0000313" key="3">
    <source>
        <dbReference type="EMBL" id="OQR75144.1"/>
    </source>
</evidence>
<keyword evidence="2" id="KW-1133">Transmembrane helix</keyword>
<comment type="caution">
    <text evidence="3">The sequence shown here is derived from an EMBL/GenBank/DDBJ whole genome shotgun (WGS) entry which is preliminary data.</text>
</comment>
<evidence type="ECO:0000313" key="4">
    <source>
        <dbReference type="Proteomes" id="UP000192247"/>
    </source>
</evidence>
<gene>
    <name evidence="3" type="ORF">BIW11_08623</name>
</gene>
<name>A0A1V9XNR4_9ACAR</name>
<keyword evidence="2" id="KW-0472">Membrane</keyword>
<reference evidence="3 4" key="1">
    <citation type="journal article" date="2017" name="Gigascience">
        <title>Draft genome of the honey bee ectoparasitic mite, Tropilaelaps mercedesae, is shaped by the parasitic life history.</title>
        <authorList>
            <person name="Dong X."/>
            <person name="Armstrong S.D."/>
            <person name="Xia D."/>
            <person name="Makepeace B.L."/>
            <person name="Darby A.C."/>
            <person name="Kadowaki T."/>
        </authorList>
    </citation>
    <scope>NUCLEOTIDE SEQUENCE [LARGE SCALE GENOMIC DNA]</scope>
    <source>
        <strain evidence="3">Wuxi-XJTLU</strain>
    </source>
</reference>
<feature type="compositionally biased region" description="Basic residues" evidence="1">
    <location>
        <begin position="452"/>
        <end position="462"/>
    </location>
</feature>
<keyword evidence="2" id="KW-0812">Transmembrane</keyword>
<protein>
    <submittedName>
        <fullName evidence="3">Uncharacterized protein</fullName>
    </submittedName>
</protein>
<feature type="region of interest" description="Disordered" evidence="1">
    <location>
        <begin position="436"/>
        <end position="465"/>
    </location>
</feature>
<dbReference type="InParanoid" id="A0A1V9XNR4"/>
<keyword evidence="4" id="KW-1185">Reference proteome</keyword>
<feature type="transmembrane region" description="Helical" evidence="2">
    <location>
        <begin position="167"/>
        <end position="186"/>
    </location>
</feature>
<evidence type="ECO:0000256" key="1">
    <source>
        <dbReference type="SAM" id="MobiDB-lite"/>
    </source>
</evidence>
<evidence type="ECO:0000256" key="2">
    <source>
        <dbReference type="SAM" id="Phobius"/>
    </source>
</evidence>
<organism evidence="3 4">
    <name type="scientific">Tropilaelaps mercedesae</name>
    <dbReference type="NCBI Taxonomy" id="418985"/>
    <lineage>
        <taxon>Eukaryota</taxon>
        <taxon>Metazoa</taxon>
        <taxon>Ecdysozoa</taxon>
        <taxon>Arthropoda</taxon>
        <taxon>Chelicerata</taxon>
        <taxon>Arachnida</taxon>
        <taxon>Acari</taxon>
        <taxon>Parasitiformes</taxon>
        <taxon>Mesostigmata</taxon>
        <taxon>Gamasina</taxon>
        <taxon>Dermanyssoidea</taxon>
        <taxon>Laelapidae</taxon>
        <taxon>Tropilaelaps</taxon>
    </lineage>
</organism>
<accession>A0A1V9XNR4</accession>
<dbReference type="OrthoDB" id="10599695at2759"/>
<sequence length="517" mass="59492">NRSLTCSEMLSEICLSTGVILFCHNSSFFALGTPCNPGVLRYDQTTAATVIDCNGLCNQWEGNGCFCQLPVDHSRVAMNRPTMEFVEGRTISNHCTPKHIPRYCSARPEFLRHIEKAWFDIENEIVAKYFFSNVEEFEDFRERVRRLEPYYEAEYERIYMLAREAMYFYNMTPCVPVLLTMAGLYMTSTEFGQRFLKAIFQAFSWNQPHMTIGFTLPGPVEYWMFTNHRMVFELNDPCTPELGTQDDLHLVYGFYVTAQLLHFLTSANATTGDSTQTLSADGVSWGSLKHAESGWFRSVLCMQERTLPMECERILFWKLRSTFSLNQKEEDFLIRIYGGRKLIPHKLLTAADEFYWITRLLRLYAENKFPANLHENIYPPVVIDKAGLTLDVDEFPRVDVDEESTKKADNGEIHSFVDAEDTFKLKRLTLHSRRPHILRSPRANSATEQTRGRHRSNSKTHKTTVAPDNATILLHYQSSNGMSSTTMKIHPQSKPTTPSIQEQVHIYICNCVFGGIC</sequence>